<feature type="region of interest" description="Disordered" evidence="1">
    <location>
        <begin position="34"/>
        <end position="56"/>
    </location>
</feature>
<evidence type="ECO:0000313" key="3">
    <source>
        <dbReference type="Proteomes" id="UP001499942"/>
    </source>
</evidence>
<dbReference type="EMBL" id="BAAASR010000018">
    <property type="protein sequence ID" value="GAA2499575.1"/>
    <property type="molecule type" value="Genomic_DNA"/>
</dbReference>
<dbReference type="Proteomes" id="UP001499942">
    <property type="component" value="Unassembled WGS sequence"/>
</dbReference>
<evidence type="ECO:0000256" key="1">
    <source>
        <dbReference type="SAM" id="MobiDB-lite"/>
    </source>
</evidence>
<gene>
    <name evidence="2" type="ORF">GCM10010393_34900</name>
</gene>
<protein>
    <submittedName>
        <fullName evidence="2">Uncharacterized protein</fullName>
    </submittedName>
</protein>
<proteinExistence type="predicted"/>
<organism evidence="2 3">
    <name type="scientific">Streptomyces gobitricini</name>
    <dbReference type="NCBI Taxonomy" id="68211"/>
    <lineage>
        <taxon>Bacteria</taxon>
        <taxon>Bacillati</taxon>
        <taxon>Actinomycetota</taxon>
        <taxon>Actinomycetes</taxon>
        <taxon>Kitasatosporales</taxon>
        <taxon>Streptomycetaceae</taxon>
        <taxon>Streptomyces</taxon>
    </lineage>
</organism>
<sequence length="56" mass="5606">MFTVDEMKRLGRDAAGLTALAELTALADRLTAHGTARSGPVRGSGHSEAGGGPPCA</sequence>
<reference evidence="3" key="1">
    <citation type="journal article" date="2019" name="Int. J. Syst. Evol. Microbiol.">
        <title>The Global Catalogue of Microorganisms (GCM) 10K type strain sequencing project: providing services to taxonomists for standard genome sequencing and annotation.</title>
        <authorList>
            <consortium name="The Broad Institute Genomics Platform"/>
            <consortium name="The Broad Institute Genome Sequencing Center for Infectious Disease"/>
            <person name="Wu L."/>
            <person name="Ma J."/>
        </authorList>
    </citation>
    <scope>NUCLEOTIDE SEQUENCE [LARGE SCALE GENOMIC DNA]</scope>
    <source>
        <strain evidence="3">JCM 5062</strain>
    </source>
</reference>
<accession>A0ABP5ZMR4</accession>
<keyword evidence="3" id="KW-1185">Reference proteome</keyword>
<evidence type="ECO:0000313" key="2">
    <source>
        <dbReference type="EMBL" id="GAA2499575.1"/>
    </source>
</evidence>
<comment type="caution">
    <text evidence="2">The sequence shown here is derived from an EMBL/GenBank/DDBJ whole genome shotgun (WGS) entry which is preliminary data.</text>
</comment>
<name>A0ABP5ZMR4_9ACTN</name>